<dbReference type="STRING" id="655863.F0X7Q1"/>
<dbReference type="InParanoid" id="F0X7Q1"/>
<gene>
    <name evidence="4" type="ORF">CMQ_6776</name>
</gene>
<dbReference type="PANTHER" id="PTHR43391">
    <property type="entry name" value="RETINOL DEHYDROGENASE-RELATED"/>
    <property type="match status" value="1"/>
</dbReference>
<dbReference type="PRINTS" id="PR00081">
    <property type="entry name" value="GDHRDH"/>
</dbReference>
<dbReference type="PANTHER" id="PTHR43391:SF14">
    <property type="entry name" value="DEHYDROGENASE_REDUCTASE SDR FAMILY PROTEIN 7-LIKE"/>
    <property type="match status" value="1"/>
</dbReference>
<protein>
    <submittedName>
        <fullName evidence="4">Short chain dehydrogenase reductase</fullName>
    </submittedName>
</protein>
<evidence type="ECO:0000313" key="5">
    <source>
        <dbReference type="Proteomes" id="UP000007796"/>
    </source>
</evidence>
<keyword evidence="5" id="KW-1185">Reference proteome</keyword>
<reference evidence="4 5" key="1">
    <citation type="journal article" date="2011" name="Proc. Natl. Acad. Sci. U.S.A.">
        <title>Genome and transcriptome analyses of the mountain pine beetle-fungal symbiont Grosmannia clavigera, a lodgepole pine pathogen.</title>
        <authorList>
            <person name="DiGuistini S."/>
            <person name="Wang Y."/>
            <person name="Liao N.Y."/>
            <person name="Taylor G."/>
            <person name="Tanguay P."/>
            <person name="Feau N."/>
            <person name="Henrissat B."/>
            <person name="Chan S.K."/>
            <person name="Hesse-Orce U."/>
            <person name="Alamouti S.M."/>
            <person name="Tsui C.K.M."/>
            <person name="Docking R.T."/>
            <person name="Levasseur A."/>
            <person name="Haridas S."/>
            <person name="Robertson G."/>
            <person name="Birol I."/>
            <person name="Holt R.A."/>
            <person name="Marra M.A."/>
            <person name="Hamelin R.C."/>
            <person name="Hirst M."/>
            <person name="Jones S.J.M."/>
            <person name="Bohlmann J."/>
            <person name="Breuil C."/>
        </authorList>
    </citation>
    <scope>NUCLEOTIDE SEQUENCE [LARGE SCALE GENOMIC DNA]</scope>
    <source>
        <strain evidence="5">kw1407 / UAMH 11150</strain>
    </source>
</reference>
<evidence type="ECO:0000256" key="2">
    <source>
        <dbReference type="ARBA" id="ARBA00022857"/>
    </source>
</evidence>
<dbReference type="HOGENOM" id="CLU_010194_8_0_1"/>
<dbReference type="Gene3D" id="3.40.50.720">
    <property type="entry name" value="NAD(P)-binding Rossmann-like Domain"/>
    <property type="match status" value="2"/>
</dbReference>
<dbReference type="OrthoDB" id="1933717at2759"/>
<dbReference type="InterPro" id="IPR002347">
    <property type="entry name" value="SDR_fam"/>
</dbReference>
<evidence type="ECO:0000256" key="3">
    <source>
        <dbReference type="ARBA" id="ARBA00023002"/>
    </source>
</evidence>
<dbReference type="InterPro" id="IPR036291">
    <property type="entry name" value="NAD(P)-bd_dom_sf"/>
</dbReference>
<dbReference type="GO" id="GO:0016491">
    <property type="term" value="F:oxidoreductase activity"/>
    <property type="evidence" value="ECO:0007669"/>
    <property type="project" value="UniProtKB-KW"/>
</dbReference>
<dbReference type="Proteomes" id="UP000007796">
    <property type="component" value="Unassembled WGS sequence"/>
</dbReference>
<dbReference type="eggNOG" id="KOG0725">
    <property type="taxonomic scope" value="Eukaryota"/>
</dbReference>
<sequence>MADWAGSNFTESRHTDTYLTIDPSKLDFGGRYVFITRASKGIGRDIALSYASAGAAGIGIGARSDTADLPGLLAEAARMAGHTEPKVVAVSVDVTDKDSVAAAAVAVGDVFPRLDVLVNNAGIASHVLWTGAVAYHTSKLAVLRLAELLNVDYSKSDGLLAYSVHPGISPTDMGNRLPEYLTSKVTDTPKLGADTVVFLTEKRRDWLAGRYIAANWDMDELLSREKIIVEGNKLKVRMIA</sequence>
<dbReference type="Pfam" id="PF00106">
    <property type="entry name" value="adh_short"/>
    <property type="match status" value="1"/>
</dbReference>
<dbReference type="AlphaFoldDB" id="F0X7Q1"/>
<keyword evidence="2" id="KW-0521">NADP</keyword>
<dbReference type="EMBL" id="GL629729">
    <property type="protein sequence ID" value="EFX06455.1"/>
    <property type="molecule type" value="Genomic_DNA"/>
</dbReference>
<keyword evidence="3" id="KW-0560">Oxidoreductase</keyword>
<comment type="similarity">
    <text evidence="1">Belongs to the short-chain dehydrogenases/reductases (SDR) family.</text>
</comment>
<dbReference type="SUPFAM" id="SSF51735">
    <property type="entry name" value="NAD(P)-binding Rossmann-fold domains"/>
    <property type="match status" value="1"/>
</dbReference>
<name>F0X7Q1_GROCL</name>
<dbReference type="RefSeq" id="XP_014175937.1">
    <property type="nucleotide sequence ID" value="XM_014320462.1"/>
</dbReference>
<evidence type="ECO:0000313" key="4">
    <source>
        <dbReference type="EMBL" id="EFX06455.1"/>
    </source>
</evidence>
<organism evidence="5">
    <name type="scientific">Grosmannia clavigera (strain kw1407 / UAMH 11150)</name>
    <name type="common">Blue stain fungus</name>
    <name type="synonym">Graphiocladiella clavigera</name>
    <dbReference type="NCBI Taxonomy" id="655863"/>
    <lineage>
        <taxon>Eukaryota</taxon>
        <taxon>Fungi</taxon>
        <taxon>Dikarya</taxon>
        <taxon>Ascomycota</taxon>
        <taxon>Pezizomycotina</taxon>
        <taxon>Sordariomycetes</taxon>
        <taxon>Sordariomycetidae</taxon>
        <taxon>Ophiostomatales</taxon>
        <taxon>Ophiostomataceae</taxon>
        <taxon>Leptographium</taxon>
    </lineage>
</organism>
<dbReference type="GeneID" id="25980246"/>
<accession>F0X7Q1</accession>
<evidence type="ECO:0000256" key="1">
    <source>
        <dbReference type="ARBA" id="ARBA00006484"/>
    </source>
</evidence>
<proteinExistence type="inferred from homology"/>